<dbReference type="AlphaFoldDB" id="A0A060CKF0"/>
<dbReference type="SUPFAM" id="SSF53448">
    <property type="entry name" value="Nucleotide-diphospho-sugar transferases"/>
    <property type="match status" value="1"/>
</dbReference>
<evidence type="ECO:0000313" key="7">
    <source>
        <dbReference type="EMBL" id="AIA93545.1"/>
    </source>
</evidence>
<feature type="domain" description="Glycosyltransferase 2-like" evidence="6">
    <location>
        <begin position="6"/>
        <end position="72"/>
    </location>
</feature>
<evidence type="ECO:0000259" key="6">
    <source>
        <dbReference type="Pfam" id="PF00535"/>
    </source>
</evidence>
<feature type="non-terminal residue" evidence="7">
    <location>
        <position position="82"/>
    </location>
</feature>
<dbReference type="InterPro" id="IPR001173">
    <property type="entry name" value="Glyco_trans_2-like"/>
</dbReference>
<dbReference type="PANTHER" id="PTHR48090">
    <property type="entry name" value="UNDECAPRENYL-PHOSPHATE 4-DEOXY-4-FORMAMIDO-L-ARABINOSE TRANSFERASE-RELATED"/>
    <property type="match status" value="1"/>
</dbReference>
<keyword evidence="5" id="KW-0460">Magnesium</keyword>
<organism evidence="7">
    <name type="scientific">uncultured Methanosarcina sp</name>
    <dbReference type="NCBI Taxonomy" id="176307"/>
    <lineage>
        <taxon>Archaea</taxon>
        <taxon>Methanobacteriati</taxon>
        <taxon>Methanobacteriota</taxon>
        <taxon>Stenosarchaea group</taxon>
        <taxon>Methanomicrobia</taxon>
        <taxon>Methanosarcinales</taxon>
        <taxon>Methanosarcinaceae</taxon>
        <taxon>Methanosarcina</taxon>
        <taxon>environmental samples</taxon>
    </lineage>
</organism>
<dbReference type="InterPro" id="IPR050256">
    <property type="entry name" value="Glycosyltransferase_2"/>
</dbReference>
<dbReference type="PANTHER" id="PTHR48090:SF10">
    <property type="entry name" value="GLUCOSYL-3-PHOSPHOGLYCERATE SYNTHASE"/>
    <property type="match status" value="1"/>
</dbReference>
<dbReference type="EMBL" id="KF126198">
    <property type="protein sequence ID" value="AIA93545.1"/>
    <property type="molecule type" value="Genomic_DNA"/>
</dbReference>
<dbReference type="GO" id="GO:0016757">
    <property type="term" value="F:glycosyltransferase activity"/>
    <property type="evidence" value="ECO:0007669"/>
    <property type="project" value="UniProtKB-KW"/>
</dbReference>
<proteinExistence type="inferred from homology"/>
<sequence length="82" mass="8414">MKTVAVIPAYNEATMIGEVVGACREYVNAVLVVDDCSADRTSAAAREAGAQVLRHSVQRGAGRATATGLVAALRLGADIIVT</sequence>
<dbReference type="InterPro" id="IPR029044">
    <property type="entry name" value="Nucleotide-diphossugar_trans"/>
</dbReference>
<dbReference type="Gene3D" id="3.90.550.10">
    <property type="entry name" value="Spore Coat Polysaccharide Biosynthesis Protein SpsA, Chain A"/>
    <property type="match status" value="1"/>
</dbReference>
<name>A0A060CKF0_9EURY</name>
<accession>A0A060CKF0</accession>
<comment type="similarity">
    <text evidence="2">Belongs to the glycosyltransferase 2 family.</text>
</comment>
<keyword evidence="4" id="KW-0808">Transferase</keyword>
<evidence type="ECO:0000256" key="5">
    <source>
        <dbReference type="ARBA" id="ARBA00022842"/>
    </source>
</evidence>
<evidence type="ECO:0000256" key="4">
    <source>
        <dbReference type="ARBA" id="ARBA00022679"/>
    </source>
</evidence>
<keyword evidence="3" id="KW-0328">Glycosyltransferase</keyword>
<protein>
    <submittedName>
        <fullName evidence="7">CAZy families GT2 protein</fullName>
    </submittedName>
</protein>
<evidence type="ECO:0000256" key="2">
    <source>
        <dbReference type="ARBA" id="ARBA00006739"/>
    </source>
</evidence>
<evidence type="ECO:0000256" key="3">
    <source>
        <dbReference type="ARBA" id="ARBA00022676"/>
    </source>
</evidence>
<dbReference type="Pfam" id="PF00535">
    <property type="entry name" value="Glycos_transf_2"/>
    <property type="match status" value="1"/>
</dbReference>
<reference evidence="7" key="1">
    <citation type="journal article" date="2013" name="Environ. Microbiol.">
        <title>Seasonally variable intestinal metagenomes of the red palm weevil (Rhynchophorus ferrugineus).</title>
        <authorList>
            <person name="Jia S."/>
            <person name="Zhang X."/>
            <person name="Zhang G."/>
            <person name="Yin A."/>
            <person name="Zhang S."/>
            <person name="Li F."/>
            <person name="Wang L."/>
            <person name="Zhao D."/>
            <person name="Yun Q."/>
            <person name="Tala"/>
            <person name="Wang J."/>
            <person name="Sun G."/>
            <person name="Baabdullah M."/>
            <person name="Yu X."/>
            <person name="Hu S."/>
            <person name="Al-Mssallem I.S."/>
            <person name="Yu J."/>
        </authorList>
    </citation>
    <scope>NUCLEOTIDE SEQUENCE</scope>
</reference>
<comment type="cofactor">
    <cofactor evidence="1">
        <name>Mg(2+)</name>
        <dbReference type="ChEBI" id="CHEBI:18420"/>
    </cofactor>
</comment>
<evidence type="ECO:0000256" key="1">
    <source>
        <dbReference type="ARBA" id="ARBA00001946"/>
    </source>
</evidence>